<dbReference type="EMBL" id="MGBR01000001">
    <property type="protein sequence ID" value="OGK73604.1"/>
    <property type="molecule type" value="Genomic_DNA"/>
</dbReference>
<keyword evidence="1" id="KW-0812">Transmembrane</keyword>
<proteinExistence type="predicted"/>
<dbReference type="Proteomes" id="UP000177050">
    <property type="component" value="Unassembled WGS sequence"/>
</dbReference>
<keyword evidence="1" id="KW-1133">Transmembrane helix</keyword>
<dbReference type="SMART" id="SM00460">
    <property type="entry name" value="TGc"/>
    <property type="match status" value="1"/>
</dbReference>
<evidence type="ECO:0000313" key="4">
    <source>
        <dbReference type="Proteomes" id="UP000177050"/>
    </source>
</evidence>
<evidence type="ECO:0000259" key="2">
    <source>
        <dbReference type="SMART" id="SM00460"/>
    </source>
</evidence>
<reference evidence="3 4" key="1">
    <citation type="journal article" date="2016" name="Nat. Commun.">
        <title>Thousands of microbial genomes shed light on interconnected biogeochemical processes in an aquifer system.</title>
        <authorList>
            <person name="Anantharaman K."/>
            <person name="Brown C.T."/>
            <person name="Hug L.A."/>
            <person name="Sharon I."/>
            <person name="Castelle C.J."/>
            <person name="Probst A.J."/>
            <person name="Thomas B.C."/>
            <person name="Singh A."/>
            <person name="Wilkins M.J."/>
            <person name="Karaoz U."/>
            <person name="Brodie E.L."/>
            <person name="Williams K.H."/>
            <person name="Hubbard S.S."/>
            <person name="Banfield J.F."/>
        </authorList>
    </citation>
    <scope>NUCLEOTIDE SEQUENCE [LARGE SCALE GENOMIC DNA]</scope>
</reference>
<dbReference type="Pfam" id="PF01841">
    <property type="entry name" value="Transglut_core"/>
    <property type="match status" value="1"/>
</dbReference>
<gene>
    <name evidence="3" type="ORF">A3K52_02315</name>
</gene>
<keyword evidence="1" id="KW-0472">Membrane</keyword>
<feature type="domain" description="Transglutaminase-like" evidence="2">
    <location>
        <begin position="370"/>
        <end position="441"/>
    </location>
</feature>
<organism evidence="3 4">
    <name type="scientific">Candidatus Roizmanbacteria bacterium RIFOXYD1_FULL_38_12</name>
    <dbReference type="NCBI Taxonomy" id="1802093"/>
    <lineage>
        <taxon>Bacteria</taxon>
        <taxon>Candidatus Roizmaniibacteriota</taxon>
    </lineage>
</organism>
<dbReference type="InterPro" id="IPR038765">
    <property type="entry name" value="Papain-like_cys_pep_sf"/>
</dbReference>
<name>A0A1F7L0N1_9BACT</name>
<comment type="caution">
    <text evidence="3">The sequence shown here is derived from an EMBL/GenBank/DDBJ whole genome shotgun (WGS) entry which is preliminary data.</text>
</comment>
<dbReference type="Gene3D" id="3.10.620.30">
    <property type="match status" value="1"/>
</dbReference>
<dbReference type="SUPFAM" id="SSF54001">
    <property type="entry name" value="Cysteine proteinases"/>
    <property type="match status" value="1"/>
</dbReference>
<accession>A0A1F7L0N1</accession>
<sequence>MQGHIRGSILNQSFQVTNSIWKIVKNFLLFILFVFFFLFYTPLARAADFKTDYFVDYYLSEKNNDIATKVSFKIRITNLTTDLVIKKFSIIFPKSFQIGNIKASDDFKDITPIVEELDEKHSISAQFSDPLVGINMENTLYLDFLQHNLFKANGNVWEVILPTVERREEAGDYTITVHLPPNSGKQISISKPKPTHVTLDEIVWKNPDRKTIYAVFGKQQNYTLQLRYHLKNPRLTRVYTDVTFPPDTLYQKIFVSSIQPKPDEVRTDEDGNYYGRYYLNPHEEKTLYFNGGISIFSEPRENMKGVIRSLFNKSRKYLLSPSTHWKLETNQIPASITSPQEIYRYTTDLLEYNRGRLNSSVTRLGASLVLQNPDQAVCTEYSDVFVAVAREKGNYAREIQGYGFSNDQDLRPLSINSDILHSWSEYYDMNSQLWIPIDPTWEDTSGIDYLNSFDLNHIVFAIHGKKSDYPYPAGSYKTDDNTKDINILPTDEYFTEKKSLSFDVPPLQIPINTNGAHILKITVQNTGNSFIFNMPITTSAKDLIVSPSSLTIESLAPFEKKELTLEYKSNNKFKTVKTKMVLSSDSKELYEHEITLNSMYLTFLKYAIVGFAFCFFAIIAVKFMRK</sequence>
<evidence type="ECO:0000313" key="3">
    <source>
        <dbReference type="EMBL" id="OGK73604.1"/>
    </source>
</evidence>
<protein>
    <recommendedName>
        <fullName evidence="2">Transglutaminase-like domain-containing protein</fullName>
    </recommendedName>
</protein>
<evidence type="ECO:0000256" key="1">
    <source>
        <dbReference type="SAM" id="Phobius"/>
    </source>
</evidence>
<dbReference type="AlphaFoldDB" id="A0A1F7L0N1"/>
<dbReference type="InterPro" id="IPR002931">
    <property type="entry name" value="Transglutaminase-like"/>
</dbReference>
<feature type="transmembrane region" description="Helical" evidence="1">
    <location>
        <begin position="603"/>
        <end position="624"/>
    </location>
</feature>